<dbReference type="Pfam" id="PF11846">
    <property type="entry name" value="Wzy_C_2"/>
    <property type="match status" value="1"/>
</dbReference>
<dbReference type="InterPro" id="IPR021797">
    <property type="entry name" value="Wzy_C_2"/>
</dbReference>
<comment type="subcellular location">
    <subcellularLocation>
        <location evidence="1">Membrane</location>
        <topology evidence="1">Multi-pass membrane protein</topology>
    </subcellularLocation>
</comment>
<dbReference type="PANTHER" id="PTHR37422:SF13">
    <property type="entry name" value="LIPOPOLYSACCHARIDE BIOSYNTHESIS PROTEIN PA4999-RELATED"/>
    <property type="match status" value="1"/>
</dbReference>
<evidence type="ECO:0000256" key="2">
    <source>
        <dbReference type="ARBA" id="ARBA00022692"/>
    </source>
</evidence>
<dbReference type="EMBL" id="JAUSRD010000005">
    <property type="protein sequence ID" value="MDP9893488.1"/>
    <property type="molecule type" value="Genomic_DNA"/>
</dbReference>
<feature type="domain" description="Virulence factor membrane-bound polymerase C-terminal" evidence="7">
    <location>
        <begin position="383"/>
        <end position="565"/>
    </location>
</feature>
<proteinExistence type="predicted"/>
<feature type="domain" description="O-antigen ligase-related" evidence="6">
    <location>
        <begin position="201"/>
        <end position="360"/>
    </location>
</feature>
<feature type="domain" description="Protein glycosylation ligase" evidence="8">
    <location>
        <begin position="160"/>
        <end position="185"/>
    </location>
</feature>
<keyword evidence="9" id="KW-0436">Ligase</keyword>
<feature type="transmembrane region" description="Helical" evidence="5">
    <location>
        <begin position="382"/>
        <end position="402"/>
    </location>
</feature>
<evidence type="ECO:0000259" key="8">
    <source>
        <dbReference type="Pfam" id="PF15864"/>
    </source>
</evidence>
<evidence type="ECO:0000259" key="7">
    <source>
        <dbReference type="Pfam" id="PF11846"/>
    </source>
</evidence>
<dbReference type="RefSeq" id="WP_307685010.1">
    <property type="nucleotide sequence ID" value="NZ_JAUSRD010000005.1"/>
</dbReference>
<dbReference type="Proteomes" id="UP001242045">
    <property type="component" value="Unassembled WGS sequence"/>
</dbReference>
<dbReference type="GO" id="GO:0016020">
    <property type="term" value="C:membrane"/>
    <property type="evidence" value="ECO:0007669"/>
    <property type="project" value="UniProtKB-SubCell"/>
</dbReference>
<accession>A0AAW8CPU0</accession>
<dbReference type="InterPro" id="IPR031726">
    <property type="entry name" value="PglL_A"/>
</dbReference>
<keyword evidence="3 5" id="KW-1133">Transmembrane helix</keyword>
<evidence type="ECO:0000313" key="9">
    <source>
        <dbReference type="EMBL" id="MDP9893488.1"/>
    </source>
</evidence>
<keyword evidence="4 5" id="KW-0472">Membrane</keyword>
<feature type="transmembrane region" description="Helical" evidence="5">
    <location>
        <begin position="255"/>
        <end position="275"/>
    </location>
</feature>
<feature type="transmembrane region" description="Helical" evidence="5">
    <location>
        <begin position="42"/>
        <end position="61"/>
    </location>
</feature>
<feature type="transmembrane region" description="Helical" evidence="5">
    <location>
        <begin position="408"/>
        <end position="429"/>
    </location>
</feature>
<feature type="transmembrane region" description="Helical" evidence="5">
    <location>
        <begin position="198"/>
        <end position="213"/>
    </location>
</feature>
<organism evidence="9 10">
    <name type="scientific">Variovorax boronicumulans</name>
    <dbReference type="NCBI Taxonomy" id="436515"/>
    <lineage>
        <taxon>Bacteria</taxon>
        <taxon>Pseudomonadati</taxon>
        <taxon>Pseudomonadota</taxon>
        <taxon>Betaproteobacteria</taxon>
        <taxon>Burkholderiales</taxon>
        <taxon>Comamonadaceae</taxon>
        <taxon>Variovorax</taxon>
    </lineage>
</organism>
<feature type="transmembrane region" description="Helical" evidence="5">
    <location>
        <begin position="68"/>
        <end position="85"/>
    </location>
</feature>
<feature type="transmembrane region" description="Helical" evidence="5">
    <location>
        <begin position="169"/>
        <end position="186"/>
    </location>
</feature>
<evidence type="ECO:0000256" key="4">
    <source>
        <dbReference type="ARBA" id="ARBA00023136"/>
    </source>
</evidence>
<dbReference type="GO" id="GO:0016874">
    <property type="term" value="F:ligase activity"/>
    <property type="evidence" value="ECO:0007669"/>
    <property type="project" value="UniProtKB-KW"/>
</dbReference>
<dbReference type="Pfam" id="PF15864">
    <property type="entry name" value="PglL_A"/>
    <property type="match status" value="1"/>
</dbReference>
<dbReference type="Pfam" id="PF04932">
    <property type="entry name" value="Wzy_C"/>
    <property type="match status" value="1"/>
</dbReference>
<name>A0AAW8CPU0_9BURK</name>
<evidence type="ECO:0000259" key="6">
    <source>
        <dbReference type="Pfam" id="PF04932"/>
    </source>
</evidence>
<comment type="caution">
    <text evidence="9">The sequence shown here is derived from an EMBL/GenBank/DDBJ whole genome shotgun (WGS) entry which is preliminary data.</text>
</comment>
<dbReference type="AlphaFoldDB" id="A0AAW8CPU0"/>
<feature type="transmembrane region" description="Helical" evidence="5">
    <location>
        <begin position="120"/>
        <end position="142"/>
    </location>
</feature>
<evidence type="ECO:0000313" key="10">
    <source>
        <dbReference type="Proteomes" id="UP001242045"/>
    </source>
</evidence>
<feature type="transmembrane region" description="Helical" evidence="5">
    <location>
        <begin position="91"/>
        <end position="113"/>
    </location>
</feature>
<gene>
    <name evidence="9" type="ORF">J2W31_002603</name>
</gene>
<keyword evidence="2 5" id="KW-0812">Transmembrane</keyword>
<dbReference type="InterPro" id="IPR051533">
    <property type="entry name" value="WaaL-like"/>
</dbReference>
<evidence type="ECO:0000256" key="3">
    <source>
        <dbReference type="ARBA" id="ARBA00022989"/>
    </source>
</evidence>
<feature type="transmembrane region" description="Helical" evidence="5">
    <location>
        <begin position="441"/>
        <end position="459"/>
    </location>
</feature>
<evidence type="ECO:0000256" key="5">
    <source>
        <dbReference type="SAM" id="Phobius"/>
    </source>
</evidence>
<feature type="transmembrane region" description="Helical" evidence="5">
    <location>
        <begin position="352"/>
        <end position="370"/>
    </location>
</feature>
<dbReference type="InterPro" id="IPR007016">
    <property type="entry name" value="O-antigen_ligase-rel_domated"/>
</dbReference>
<evidence type="ECO:0000256" key="1">
    <source>
        <dbReference type="ARBA" id="ARBA00004141"/>
    </source>
</evidence>
<sequence length="576" mass="62232">MTPRAAPFEAPASLADTGHVVRAGLVAFPFLCPVVAGPSVNVWQLLATWACMAGLLAMGPVARPARQIWLWLAVVAMAVVLPRNGALALLWLPTCAAVAGVAVAACLGAGLLWRRASCPSMFAGGLLVAGLLSAVLGLLQYYGLTEPLTPWTTSPPLGRAYGNLRQRNQFATLISMAIIAALWLHATRAAASSRTRRALLAAVLLLLVAAAASTSRTGLLQLLSIVAVASLIAHRERPAAPPGTPVSSFSLPPPLALLAMIPLYFAIAWALPHFLGSGVEGLLQRLQTRTADVHGRLVLWHNVLTLIGERPWTGWGWGELSFAHFTTSYPGARFTEILDNAHNLPLHLAVELGIPAAVLICGGFIWMVIAAKPWRERDPTRLMAWGMLGAIVLHSLLEYPLWYGPFQLVFGLCLGILWPAVGVGSRSVPTGTKPRWRKTRTLPSLMAAALLAIVAYASWDYIRISQIYLPRDERLPAYADDTLSKLEGSWLFARQVDFAELTLTDVTPANAARMHALAERTLHFSPEPRVIVKLIESAELLGLDDEARAQAERFRIAFPAAFARWLDEKQGDAPAP</sequence>
<reference evidence="9" key="1">
    <citation type="submission" date="2023-07" db="EMBL/GenBank/DDBJ databases">
        <title>Sorghum-associated microbial communities from plants grown in Nebraska, USA.</title>
        <authorList>
            <person name="Schachtman D."/>
        </authorList>
    </citation>
    <scope>NUCLEOTIDE SEQUENCE</scope>
    <source>
        <strain evidence="9">DS3754</strain>
    </source>
</reference>
<dbReference type="PANTHER" id="PTHR37422">
    <property type="entry name" value="TEICHURONIC ACID BIOSYNTHESIS PROTEIN TUAE"/>
    <property type="match status" value="1"/>
</dbReference>
<protein>
    <submittedName>
        <fullName evidence="9">O-antigen ligase</fullName>
    </submittedName>
</protein>